<feature type="region of interest" description="Disordered" evidence="2">
    <location>
        <begin position="197"/>
        <end position="224"/>
    </location>
</feature>
<evidence type="ECO:0000313" key="4">
    <source>
        <dbReference type="EMBL" id="PHN05474.1"/>
    </source>
</evidence>
<dbReference type="InterPro" id="IPR003410">
    <property type="entry name" value="HYR_dom"/>
</dbReference>
<dbReference type="NCBIfam" id="NF045639">
    <property type="entry name" value="GCX_COOH"/>
    <property type="match status" value="1"/>
</dbReference>
<dbReference type="PANTHER" id="PTHR24273">
    <property type="entry name" value="FI04643P-RELATED"/>
    <property type="match status" value="1"/>
</dbReference>
<protein>
    <recommendedName>
        <fullName evidence="3">HYR domain-containing protein</fullName>
    </recommendedName>
</protein>
<reference evidence="4 5" key="1">
    <citation type="submission" date="2017-10" db="EMBL/GenBank/DDBJ databases">
        <title>The draft genome sequence of Lewinella nigricans NBRC 102662.</title>
        <authorList>
            <person name="Wang K."/>
        </authorList>
    </citation>
    <scope>NUCLEOTIDE SEQUENCE [LARGE SCALE GENOMIC DNA]</scope>
    <source>
        <strain evidence="4 5">NBRC 102662</strain>
    </source>
</reference>
<dbReference type="PROSITE" id="PS50825">
    <property type="entry name" value="HYR"/>
    <property type="match status" value="1"/>
</dbReference>
<dbReference type="Proteomes" id="UP000223913">
    <property type="component" value="Unassembled WGS sequence"/>
</dbReference>
<organism evidence="4 5">
    <name type="scientific">Flavilitoribacter nigricans (strain ATCC 23147 / DSM 23189 / NBRC 102662 / NCIMB 1420 / SS-2)</name>
    <name type="common">Lewinella nigricans</name>
    <dbReference type="NCBI Taxonomy" id="1122177"/>
    <lineage>
        <taxon>Bacteria</taxon>
        <taxon>Pseudomonadati</taxon>
        <taxon>Bacteroidota</taxon>
        <taxon>Saprospiria</taxon>
        <taxon>Saprospirales</taxon>
        <taxon>Lewinellaceae</taxon>
        <taxon>Flavilitoribacter</taxon>
    </lineage>
</organism>
<evidence type="ECO:0000313" key="5">
    <source>
        <dbReference type="Proteomes" id="UP000223913"/>
    </source>
</evidence>
<comment type="caution">
    <text evidence="4">The sequence shown here is derived from an EMBL/GenBank/DDBJ whole genome shotgun (WGS) entry which is preliminary data.</text>
</comment>
<dbReference type="InterPro" id="IPR026444">
    <property type="entry name" value="Secre_tail"/>
</dbReference>
<evidence type="ECO:0000256" key="2">
    <source>
        <dbReference type="SAM" id="MobiDB-lite"/>
    </source>
</evidence>
<keyword evidence="1" id="KW-0677">Repeat</keyword>
<dbReference type="OrthoDB" id="9805017at2"/>
<gene>
    <name evidence="4" type="ORF">CRP01_15885</name>
</gene>
<accession>A0A2D0NAD6</accession>
<dbReference type="Pfam" id="PF18962">
    <property type="entry name" value="Por_Secre_tail"/>
    <property type="match status" value="1"/>
</dbReference>
<proteinExistence type="predicted"/>
<evidence type="ECO:0000256" key="1">
    <source>
        <dbReference type="ARBA" id="ARBA00022737"/>
    </source>
</evidence>
<dbReference type="RefSeq" id="WP_099151051.1">
    <property type="nucleotide sequence ID" value="NZ_PDUD01000021.1"/>
</dbReference>
<name>A0A2D0NAD6_FLAN2</name>
<dbReference type="PANTHER" id="PTHR24273:SF32">
    <property type="entry name" value="HYALIN"/>
    <property type="match status" value="1"/>
</dbReference>
<dbReference type="CDD" id="cd11304">
    <property type="entry name" value="Cadherin_repeat"/>
    <property type="match status" value="1"/>
</dbReference>
<dbReference type="NCBIfam" id="TIGR04183">
    <property type="entry name" value="Por_Secre_tail"/>
    <property type="match status" value="1"/>
</dbReference>
<dbReference type="EMBL" id="PDUD01000021">
    <property type="protein sequence ID" value="PHN05474.1"/>
    <property type="molecule type" value="Genomic_DNA"/>
</dbReference>
<sequence length="1624" mass="171747">MKPLNRIILLLLLGCCLSGGVLVPVQAQKLLQADEQTYEFTYDQDEKVRDFIIPDLNTSDGYAQIDFFLLGGDGGRRRISGICTEPGGNGARVNASFQIGRDSGQLAPGGTVRFIVGQQGGSLRSSGLSGAGGGGGTAILYRPPGVDGDGESCTLQKVKLSSGTYEYVAHPGRKWSDDCWNLLAVAGGGGGPYAPGGCAESSSGKPGNASEDGSDGKGVGSTGGTDGYWGEADIGGDGAGYWNRVNLLSNANGQAGLMGIGAGGVTNTLNVRGGDGYGGGGSGTRGVYLVAGGGGGGYSGGGGGGNYNGGGGGGSFVNPYAFYELKRDGNGTDRTPNNGKITYRFGLDPAAVGAPVARCQDVTILISGDPVALRPSDADDGSTDPNNEPLQYRLREAGIAEWNNGTIFDCSHIGDVYTYSLQVDNGIHASECEFSVEIEQGPSGTLACPASIIVQPEDCLPIIGEYLIYYYEGEAYFPDFEPQSYPACNTQIENYIIRPDGSIDTTQITPTNEPLGRDTFDFGISTVVYTATFEDENAVEQIQSCAFTITVEAATLAPRCPTIPPVQYPDGCGKEVSGLLPDYECGELAYRITGPELENPTITEGTGELNSFFFQSGTSTVEWWLADIGESEAKCSYTVYVEESFFMDRPTFTNCPGTTYPEIYEYISPEAILAQIDFAATDDCGVAYYELKANGGSAPVLRCDDIGNSKRMEIWAYDHSGEYTVCDFFVVAQDADRVACPDDVTVEVDNQCDAMVNVPAASLAPLWTGCNVSHRYTLLDGNGVLLANGDGDMAGQPLGRGEYLASYWWIENSGVTKNCSFTVKVKGTQAPVAVCQNLAVQLSDVPEDLAAQVGAGSTDDCDSQLDYDLALELDCAQPGLNTAYLTVTDQDGNSSECVTVINVIDDLPPIITSCPPDRTVDLLADTCAVRIPDLTGEITGTLECGDFAIVQFPEADSLIGAAHGDVLEVLVSLFRDNGVQPVTPCTVSLSVADTDAPVAQCTAPNDVVVQLSAIPENLAETIAAGSTDNCGIVSYSLERTTFDCTDVGDRPVTVTVTDAAGNSDQCSTYISVNDDIPPTSACYETLIVKLNSSGTATLTAKDLDNGSSDNCSTAENLNYYLLDANDTPLSGTQTFDCDDIGQFALQLQVEDEFNNTSASCTTLVTVVDVELPQINCVASHTASLDENGQLTLSATGLITAVDNCTPTEALQLLLVRELADGTFEYAPTLSFDCEDVGTQLIGAFALDAYENAPIPCEINLTVEDNTAPTAVCQDLIVQLGANGQANLTAAEVDKGSADLCGPVSLYLDRTFFDCDDIGTVQANLFVTDANNNRSSCQTNLQVFDVTGPQIDCYVDYTVSLGANGQAIVLPEDVIFNATDNCTPYLGIQFKLVVDNGAGGFTTVDSLELDCNDLGNQLVGGFVVDAHSNTSSTCEVNLTVYDRDGFCTDCESTLTLTGDMAEGTYRAADWIESDGTVQTGTVVHFRAGNSIRLVPGFHAEAGSDFTARIEDCETAPAEIAAASDPSTTLKEAQPLTATANVQFGVFPNPFTQQFTLQYEVVEATETEVRMISMDGKMRLQLLLPQLQSSGRQRLEWDGSKLVAGIYIVQLRLGDVWYSRKVIKMK</sequence>
<feature type="domain" description="HYR" evidence="3">
    <location>
        <begin position="992"/>
        <end position="1074"/>
    </location>
</feature>
<evidence type="ECO:0000259" key="3">
    <source>
        <dbReference type="PROSITE" id="PS50825"/>
    </source>
</evidence>
<dbReference type="InterPro" id="IPR055015">
    <property type="entry name" value="GCX_COOH"/>
</dbReference>
<keyword evidence="5" id="KW-1185">Reference proteome</keyword>